<evidence type="ECO:0000256" key="10">
    <source>
        <dbReference type="ARBA" id="ARBA00024323"/>
    </source>
</evidence>
<evidence type="ECO:0000256" key="2">
    <source>
        <dbReference type="ARBA" id="ARBA00010524"/>
    </source>
</evidence>
<gene>
    <name evidence="15" type="ORF">BS50DRAFT_627379</name>
</gene>
<evidence type="ECO:0000256" key="6">
    <source>
        <dbReference type="ARBA" id="ARBA00023098"/>
    </source>
</evidence>
<feature type="compositionally biased region" description="Basic and acidic residues" evidence="13">
    <location>
        <begin position="357"/>
        <end position="377"/>
    </location>
</feature>
<evidence type="ECO:0000256" key="9">
    <source>
        <dbReference type="ARBA" id="ARBA00023315"/>
    </source>
</evidence>
<protein>
    <recommendedName>
        <fullName evidence="12">Tafazzin family protein</fullName>
    </recommendedName>
</protein>
<evidence type="ECO:0000256" key="11">
    <source>
        <dbReference type="ARBA" id="ARBA00047906"/>
    </source>
</evidence>
<dbReference type="PANTHER" id="PTHR12497:SF0">
    <property type="entry name" value="TAFAZZIN"/>
    <property type="match status" value="1"/>
</dbReference>
<dbReference type="InterPro" id="IPR000872">
    <property type="entry name" value="Tafazzin"/>
</dbReference>
<dbReference type="STRING" id="1448308.A0A2T2P8N4"/>
<keyword evidence="7" id="KW-0496">Mitochondrion</keyword>
<evidence type="ECO:0000256" key="1">
    <source>
        <dbReference type="ARBA" id="ARBA00004137"/>
    </source>
</evidence>
<dbReference type="GO" id="GO:0047184">
    <property type="term" value="F:1-acylglycerophosphocholine O-acyltransferase activity"/>
    <property type="evidence" value="ECO:0007669"/>
    <property type="project" value="TreeGrafter"/>
</dbReference>
<keyword evidence="3" id="KW-0808">Transferase</keyword>
<keyword evidence="16" id="KW-1185">Reference proteome</keyword>
<dbReference type="PRINTS" id="PR00979">
    <property type="entry name" value="TAFAZZIN"/>
</dbReference>
<keyword evidence="4" id="KW-1000">Mitochondrion outer membrane</keyword>
<dbReference type="GO" id="GO:0035965">
    <property type="term" value="P:cardiolipin acyl-chain remodeling"/>
    <property type="evidence" value="ECO:0007669"/>
    <property type="project" value="TreeGrafter"/>
</dbReference>
<keyword evidence="5" id="KW-0999">Mitochondrion inner membrane</keyword>
<evidence type="ECO:0000313" key="15">
    <source>
        <dbReference type="EMBL" id="PSN74010.1"/>
    </source>
</evidence>
<accession>A0A2T2P8N4</accession>
<evidence type="ECO:0000256" key="7">
    <source>
        <dbReference type="ARBA" id="ARBA00023128"/>
    </source>
</evidence>
<dbReference type="CDD" id="cd07989">
    <property type="entry name" value="LPLAT_AGPAT-like"/>
    <property type="match status" value="1"/>
</dbReference>
<proteinExistence type="inferred from homology"/>
<evidence type="ECO:0000256" key="13">
    <source>
        <dbReference type="SAM" id="MobiDB-lite"/>
    </source>
</evidence>
<evidence type="ECO:0000256" key="3">
    <source>
        <dbReference type="ARBA" id="ARBA00022679"/>
    </source>
</evidence>
<organism evidence="15 16">
    <name type="scientific">Corynespora cassiicola Philippines</name>
    <dbReference type="NCBI Taxonomy" id="1448308"/>
    <lineage>
        <taxon>Eukaryota</taxon>
        <taxon>Fungi</taxon>
        <taxon>Dikarya</taxon>
        <taxon>Ascomycota</taxon>
        <taxon>Pezizomycotina</taxon>
        <taxon>Dothideomycetes</taxon>
        <taxon>Pleosporomycetidae</taxon>
        <taxon>Pleosporales</taxon>
        <taxon>Corynesporascaceae</taxon>
        <taxon>Corynespora</taxon>
    </lineage>
</organism>
<dbReference type="AlphaFoldDB" id="A0A2T2P8N4"/>
<evidence type="ECO:0000256" key="12">
    <source>
        <dbReference type="RuleBase" id="RU365062"/>
    </source>
</evidence>
<dbReference type="GO" id="GO:0005743">
    <property type="term" value="C:mitochondrial inner membrane"/>
    <property type="evidence" value="ECO:0007669"/>
    <property type="project" value="UniProtKB-SubCell"/>
</dbReference>
<evidence type="ECO:0000256" key="8">
    <source>
        <dbReference type="ARBA" id="ARBA00023136"/>
    </source>
</evidence>
<dbReference type="InterPro" id="IPR002123">
    <property type="entry name" value="Plipid/glycerol_acylTrfase"/>
</dbReference>
<keyword evidence="6" id="KW-0443">Lipid metabolism</keyword>
<keyword evidence="9" id="KW-0012">Acyltransferase</keyword>
<dbReference type="Proteomes" id="UP000240883">
    <property type="component" value="Unassembled WGS sequence"/>
</dbReference>
<dbReference type="SUPFAM" id="SSF69593">
    <property type="entry name" value="Glycerol-3-phosphate (1)-acyltransferase"/>
    <property type="match status" value="1"/>
</dbReference>
<name>A0A2T2P8N4_CORCC</name>
<dbReference type="GO" id="GO:0005741">
    <property type="term" value="C:mitochondrial outer membrane"/>
    <property type="evidence" value="ECO:0007669"/>
    <property type="project" value="UniProtKB-SubCell"/>
</dbReference>
<comment type="similarity">
    <text evidence="2 12">Belongs to the taffazin family.</text>
</comment>
<dbReference type="SMART" id="SM00563">
    <property type="entry name" value="PlsC"/>
    <property type="match status" value="1"/>
</dbReference>
<sequence length="377" mass="43022">MTPAPDEQPAAPSWQWQTASKYTMGAVGALCRGFLLRLSTTEVHGLDRFLELLDERENVEERERGLITVSNHVSVLDDPMIWGILPMRYIMNCDNMRWGLGSYDLCFQNKALSTFFTLGQVLPTHRSAHSEFGGLFQPTIAQAIRLLSRGPFLQPTDPPTKPNKSMRSPDVSDPFSGGHLTFSTNGRDTFPSPAAYLNRRHSWVHIFPEGMIHQHEERTMRYFKWGVSRLILESDPLPDIVPMWIEGPDLVMHETRTFPRFLPRPFKNVSITFGDKLDGEKVFGDLRARWQAMRARAEAKSEERLEVGVLNDTLKYSDEAVALRKECTTRIRQAVLDVRRTRGHLDEDPKAGLAETWKIEGPKREGEKDDGSWTKDT</sequence>
<comment type="subcellular location">
    <subcellularLocation>
        <location evidence="1">Mitochondrion inner membrane</location>
        <topology evidence="1">Peripheral membrane protein</topology>
        <orientation evidence="1">Intermembrane side</orientation>
    </subcellularLocation>
    <subcellularLocation>
        <location evidence="10">Mitochondrion outer membrane</location>
        <topology evidence="10">Peripheral membrane protein</topology>
        <orientation evidence="10">Intermembrane side</orientation>
    </subcellularLocation>
</comment>
<evidence type="ECO:0000313" key="16">
    <source>
        <dbReference type="Proteomes" id="UP000240883"/>
    </source>
</evidence>
<evidence type="ECO:0000259" key="14">
    <source>
        <dbReference type="SMART" id="SM00563"/>
    </source>
</evidence>
<keyword evidence="8" id="KW-0472">Membrane</keyword>
<dbReference type="OrthoDB" id="193467at2759"/>
<dbReference type="GO" id="GO:0007007">
    <property type="term" value="P:inner mitochondrial membrane organization"/>
    <property type="evidence" value="ECO:0007669"/>
    <property type="project" value="TreeGrafter"/>
</dbReference>
<evidence type="ECO:0000256" key="4">
    <source>
        <dbReference type="ARBA" id="ARBA00022787"/>
    </source>
</evidence>
<reference evidence="15 16" key="1">
    <citation type="journal article" date="2018" name="Front. Microbiol.">
        <title>Genome-Wide Analysis of Corynespora cassiicola Leaf Fall Disease Putative Effectors.</title>
        <authorList>
            <person name="Lopez D."/>
            <person name="Ribeiro S."/>
            <person name="Label P."/>
            <person name="Fumanal B."/>
            <person name="Venisse J.S."/>
            <person name="Kohler A."/>
            <person name="de Oliveira R.R."/>
            <person name="Labutti K."/>
            <person name="Lipzen A."/>
            <person name="Lail K."/>
            <person name="Bauer D."/>
            <person name="Ohm R.A."/>
            <person name="Barry K.W."/>
            <person name="Spatafora J."/>
            <person name="Grigoriev I.V."/>
            <person name="Martin F.M."/>
            <person name="Pujade-Renaud V."/>
        </authorList>
    </citation>
    <scope>NUCLEOTIDE SEQUENCE [LARGE SCALE GENOMIC DNA]</scope>
    <source>
        <strain evidence="15 16">Philippines</strain>
    </source>
</reference>
<comment type="catalytic activity">
    <reaction evidence="11">
        <text>1'-[1,2-diacyl-sn-glycero-3-phospho],3'-[1-acyl-sn-glycero-3-phospho]-glycerol + a 1,2-diacyl-sn-glycero-3-phosphocholine = a cardiolipin + a 1-acyl-sn-glycero-3-phosphocholine</text>
        <dbReference type="Rhea" id="RHEA:33731"/>
        <dbReference type="ChEBI" id="CHEBI:57643"/>
        <dbReference type="ChEBI" id="CHEBI:58168"/>
        <dbReference type="ChEBI" id="CHEBI:62237"/>
        <dbReference type="ChEBI" id="CHEBI:64743"/>
    </reaction>
    <physiologicalReaction direction="left-to-right" evidence="11">
        <dbReference type="Rhea" id="RHEA:33732"/>
    </physiologicalReaction>
    <physiologicalReaction direction="right-to-left" evidence="11">
        <dbReference type="Rhea" id="RHEA:33733"/>
    </physiologicalReaction>
</comment>
<feature type="region of interest" description="Disordered" evidence="13">
    <location>
        <begin position="151"/>
        <end position="178"/>
    </location>
</feature>
<dbReference type="EMBL" id="KZ678128">
    <property type="protein sequence ID" value="PSN74010.1"/>
    <property type="molecule type" value="Genomic_DNA"/>
</dbReference>
<dbReference type="PANTHER" id="PTHR12497">
    <property type="entry name" value="TAZ PROTEIN TAFAZZIN"/>
    <property type="match status" value="1"/>
</dbReference>
<feature type="domain" description="Phospholipid/glycerol acyltransferase" evidence="14">
    <location>
        <begin position="66"/>
        <end position="248"/>
    </location>
</feature>
<evidence type="ECO:0000256" key="5">
    <source>
        <dbReference type="ARBA" id="ARBA00022792"/>
    </source>
</evidence>
<feature type="region of interest" description="Disordered" evidence="13">
    <location>
        <begin position="347"/>
        <end position="377"/>
    </location>
</feature>